<comment type="caution">
    <text evidence="1">The sequence shown here is derived from an EMBL/GenBank/DDBJ whole genome shotgun (WGS) entry which is preliminary data.</text>
</comment>
<name>A0ACC4W3C5_STRFR</name>
<sequence length="127" mass="12936">MSGYLDVAFPDGSAVRLELTAVGEPTAVVPADADLPDGFGSTVPVARRSRTAQIAVDGLRSVLRPLGPLLQEIREAVAAGENPPREVTVAFGLQIGQDLKLGVVGAAGQATMTVSATWGEPGTQGQG</sequence>
<accession>A0ACC4W3C5</accession>
<proteinExistence type="predicted"/>
<organism evidence="1 2">
    <name type="scientific">Streptomyces fradiae</name>
    <name type="common">Streptomyces roseoflavus</name>
    <dbReference type="NCBI Taxonomy" id="1906"/>
    <lineage>
        <taxon>Bacteria</taxon>
        <taxon>Bacillati</taxon>
        <taxon>Actinomycetota</taxon>
        <taxon>Actinomycetes</taxon>
        <taxon>Kitasatosporales</taxon>
        <taxon>Streptomycetaceae</taxon>
        <taxon>Streptomyces</taxon>
    </lineage>
</organism>
<gene>
    <name evidence="1" type="ORF">ADZ36_30085</name>
</gene>
<protein>
    <submittedName>
        <fullName evidence="1">Uncharacterized protein</fullName>
    </submittedName>
</protein>
<evidence type="ECO:0000313" key="1">
    <source>
        <dbReference type="EMBL" id="KNE79000.1"/>
    </source>
</evidence>
<evidence type="ECO:0000313" key="2">
    <source>
        <dbReference type="Proteomes" id="UP000037185"/>
    </source>
</evidence>
<reference evidence="1" key="1">
    <citation type="submission" date="2015-07" db="EMBL/GenBank/DDBJ databases">
        <title>Draft genome sequence of Streptomyces fradiae, a resistant strain to nitron-oligomycin.</title>
        <authorList>
            <person name="Vatlin A.A."/>
            <person name="Bekker O.B."/>
            <person name="Danilenko V.N."/>
        </authorList>
    </citation>
    <scope>NUCLEOTIDE SEQUENCE</scope>
    <source>
        <strain evidence="1">Olg1-1</strain>
    </source>
</reference>
<dbReference type="EMBL" id="LGSP01000113">
    <property type="protein sequence ID" value="KNE79000.1"/>
    <property type="molecule type" value="Genomic_DNA"/>
</dbReference>
<dbReference type="Proteomes" id="UP000037185">
    <property type="component" value="Unassembled WGS sequence"/>
</dbReference>
<keyword evidence="2" id="KW-1185">Reference proteome</keyword>